<reference evidence="10" key="1">
    <citation type="submission" date="2022-01" db="EMBL/GenBank/DDBJ databases">
        <title>STING isolate genome collection.</title>
        <authorList>
            <person name="France M."/>
            <person name="Rutt L."/>
            <person name="Humphrys M."/>
            <person name="Ravel J."/>
        </authorList>
    </citation>
    <scope>NUCLEOTIDE SEQUENCE</scope>
    <source>
        <strain evidence="10">C0081E5</strain>
    </source>
</reference>
<feature type="domain" description="Atypical Rib" evidence="8">
    <location>
        <begin position="281"/>
        <end position="346"/>
    </location>
</feature>
<keyword evidence="4" id="KW-0572">Peptidoglycan-anchor</keyword>
<dbReference type="NCBIfam" id="TIGR01168">
    <property type="entry name" value="YSIRK_signal"/>
    <property type="match status" value="1"/>
</dbReference>
<dbReference type="Proteomes" id="UP001211566">
    <property type="component" value="Unassembled WGS sequence"/>
</dbReference>
<dbReference type="InterPro" id="IPR044024">
    <property type="entry name" value="aRib"/>
</dbReference>
<dbReference type="AlphaFoldDB" id="A0AAW5WZ88"/>
<dbReference type="Gene3D" id="1.20.1270.90">
    <property type="entry name" value="AF1782-like"/>
    <property type="match status" value="1"/>
</dbReference>
<evidence type="ECO:0000256" key="4">
    <source>
        <dbReference type="ARBA" id="ARBA00023088"/>
    </source>
</evidence>
<dbReference type="InterPro" id="IPR009063">
    <property type="entry name" value="Ig/albumin-bd_sf"/>
</dbReference>
<dbReference type="Pfam" id="PF04650">
    <property type="entry name" value="YSIRK_signal"/>
    <property type="match status" value="1"/>
</dbReference>
<dbReference type="SUPFAM" id="SSF46997">
    <property type="entry name" value="Bacterial immunoglobulin/albumin-binding domains"/>
    <property type="match status" value="1"/>
</dbReference>
<keyword evidence="1" id="KW-0134">Cell wall</keyword>
<sequence length="673" mass="73963">MNSGEKKKSYLMTADRQQHFSLRKINVGLASVVLGTSLYLGISASYSHVYADNITNTQTNSNLYHDELDDALTVANYLKETYKFYNANDAIQSELNDALKQAELARSNSNNQLEINSVTERLEAATRALNGRASDKTALKSEIEIAEAAHTLTTYINASKQVKENFDVVLNSAKKQSQQEEISQKQLDSITESLRLAIASLDGQVTNKKDLVETIEFVNAIKDLEIYTNSSIVAKTDLDTALEEAIVINERNDATQAEVDEMVENLNNKVESLSNIQAQSLKKPKKVAIPVGHQTNLTSSEKESIIVAVKIANSNVDKVIVDEVGNVKVVFTDGSVANLLSNEVISDVDKESLDVAQVVANELKSTYKFYNAEDAKQETLLNLLTKAEAILTGSEKDTASQASIDEVTNQLELATRSLDGTITNKKTLEDNILIAEAARDLDKYLNASEQIKNNFDKALKDAVVQRDNSDASQVNVDQVSQALNQAIESLDGQATDKKSLQELVTTVQAFETLGDVYDAASVNERNQLNEALQQATQTLDESSSQAEVDQSEKELETAFWALGENDSVPVSNSVSEITDSKAETVKQDEKEIISESELTQSVIQLSEVKEIPKPKVEKEIMNNKMKIQKKQIVSGSKVTNSKRLPQTGNLNQTLSLVGVLTMLIAMVGLKRRK</sequence>
<dbReference type="Gene3D" id="3.10.20.890">
    <property type="match status" value="1"/>
</dbReference>
<dbReference type="Gene3D" id="1.20.120.1850">
    <property type="entry name" value="Ebh helix bundles repeating unit (S and A modules)"/>
    <property type="match status" value="2"/>
</dbReference>
<keyword evidence="5" id="KW-0812">Transmembrane</keyword>
<dbReference type="Gene3D" id="1.20.5.420">
    <property type="entry name" value="Immunoglobulin FC, subunit C"/>
    <property type="match status" value="1"/>
</dbReference>
<evidence type="ECO:0000259" key="7">
    <source>
        <dbReference type="Pfam" id="PF04650"/>
    </source>
</evidence>
<evidence type="ECO:0000256" key="1">
    <source>
        <dbReference type="ARBA" id="ARBA00022512"/>
    </source>
</evidence>
<keyword evidence="5" id="KW-1133">Transmembrane helix</keyword>
<evidence type="ECO:0000259" key="6">
    <source>
        <dbReference type="Pfam" id="PF00746"/>
    </source>
</evidence>
<dbReference type="Proteomes" id="UP001211420">
    <property type="component" value="Unassembled WGS sequence"/>
</dbReference>
<comment type="caution">
    <text evidence="10">The sequence shown here is derived from an EMBL/GenBank/DDBJ whole genome shotgun (WGS) entry which is preliminary data.</text>
</comment>
<keyword evidence="2" id="KW-0964">Secreted</keyword>
<keyword evidence="3" id="KW-0732">Signal</keyword>
<gene>
    <name evidence="9" type="ORF">L2772_08610</name>
    <name evidence="10" type="ORF">L2Z99_08315</name>
</gene>
<proteinExistence type="predicted"/>
<feature type="transmembrane region" description="Helical" evidence="5">
    <location>
        <begin position="650"/>
        <end position="669"/>
    </location>
</feature>
<dbReference type="InterPro" id="IPR005877">
    <property type="entry name" value="YSIRK_signal_dom"/>
</dbReference>
<keyword evidence="5" id="KW-0472">Membrane</keyword>
<feature type="domain" description="YSIRK Gram-positive signal peptide" evidence="7">
    <location>
        <begin position="15"/>
        <end position="40"/>
    </location>
</feature>
<dbReference type="InterPro" id="IPR019931">
    <property type="entry name" value="LPXTG_anchor"/>
</dbReference>
<evidence type="ECO:0000313" key="12">
    <source>
        <dbReference type="Proteomes" id="UP001211566"/>
    </source>
</evidence>
<reference evidence="9 11" key="2">
    <citation type="submission" date="2022-01" db="EMBL/GenBank/DDBJ databases">
        <title>VMRC isolate genome collection.</title>
        <authorList>
            <person name="France M."/>
            <person name="Rutt L."/>
            <person name="Humphrys M."/>
            <person name="Ravel J."/>
        </authorList>
    </citation>
    <scope>NUCLEOTIDE SEQUENCE [LARGE SCALE GENOMIC DNA]</scope>
    <source>
        <strain evidence="9 11">C0172B4</strain>
    </source>
</reference>
<dbReference type="EMBL" id="JAKHPW010000023">
    <property type="protein sequence ID" value="MCZ3622900.1"/>
    <property type="molecule type" value="Genomic_DNA"/>
</dbReference>
<accession>A0AAW5WZ88</accession>
<dbReference type="Pfam" id="PF18938">
    <property type="entry name" value="aRib"/>
    <property type="match status" value="1"/>
</dbReference>
<evidence type="ECO:0000256" key="2">
    <source>
        <dbReference type="ARBA" id="ARBA00022525"/>
    </source>
</evidence>
<evidence type="ECO:0000256" key="3">
    <source>
        <dbReference type="ARBA" id="ARBA00022729"/>
    </source>
</evidence>
<protein>
    <submittedName>
        <fullName evidence="10">YSIRK-type signal peptide-containing protein</fullName>
    </submittedName>
</protein>
<evidence type="ECO:0000256" key="5">
    <source>
        <dbReference type="SAM" id="Phobius"/>
    </source>
</evidence>
<dbReference type="Pfam" id="PF00746">
    <property type="entry name" value="Gram_pos_anchor"/>
    <property type="match status" value="1"/>
</dbReference>
<dbReference type="EMBL" id="JAKHEY010000023">
    <property type="protein sequence ID" value="MCZ9679052.1"/>
    <property type="molecule type" value="Genomic_DNA"/>
</dbReference>
<evidence type="ECO:0000313" key="11">
    <source>
        <dbReference type="Proteomes" id="UP001211420"/>
    </source>
</evidence>
<organism evidence="10 12">
    <name type="scientific">Lactobacillus mulieris</name>
    <dbReference type="NCBI Taxonomy" id="2508708"/>
    <lineage>
        <taxon>Bacteria</taxon>
        <taxon>Bacillati</taxon>
        <taxon>Bacillota</taxon>
        <taxon>Bacilli</taxon>
        <taxon>Lactobacillales</taxon>
        <taxon>Lactobacillaceae</taxon>
        <taxon>Lactobacillus</taxon>
    </lineage>
</organism>
<dbReference type="RefSeq" id="WP_269255228.1">
    <property type="nucleotide sequence ID" value="NZ_JAKHEY010000023.1"/>
</dbReference>
<evidence type="ECO:0000313" key="9">
    <source>
        <dbReference type="EMBL" id="MCZ3622900.1"/>
    </source>
</evidence>
<evidence type="ECO:0000259" key="8">
    <source>
        <dbReference type="Pfam" id="PF18938"/>
    </source>
</evidence>
<dbReference type="NCBIfam" id="TIGR01167">
    <property type="entry name" value="LPXTG_anchor"/>
    <property type="match status" value="1"/>
</dbReference>
<feature type="domain" description="Gram-positive cocci surface proteins LPxTG" evidence="6">
    <location>
        <begin position="637"/>
        <end position="673"/>
    </location>
</feature>
<dbReference type="Pfam" id="PF07554">
    <property type="entry name" value="FIVAR"/>
    <property type="match status" value="5"/>
</dbReference>
<name>A0AAW5WZ88_9LACO</name>
<keyword evidence="11" id="KW-1185">Reference proteome</keyword>
<evidence type="ECO:0000313" key="10">
    <source>
        <dbReference type="EMBL" id="MCZ9679052.1"/>
    </source>
</evidence>
<feature type="transmembrane region" description="Helical" evidence="5">
    <location>
        <begin position="21"/>
        <end position="42"/>
    </location>
</feature>